<dbReference type="InterPro" id="IPR007742">
    <property type="entry name" value="NosD_dom"/>
</dbReference>
<dbReference type="InterPro" id="IPR006626">
    <property type="entry name" value="PbH1"/>
</dbReference>
<accession>A0A927H067</accession>
<organism evidence="3 4">
    <name type="scientific">Paenibacillus oceani</name>
    <dbReference type="NCBI Taxonomy" id="2772510"/>
    <lineage>
        <taxon>Bacteria</taxon>
        <taxon>Bacillati</taxon>
        <taxon>Bacillota</taxon>
        <taxon>Bacilli</taxon>
        <taxon>Bacillales</taxon>
        <taxon>Paenibacillaceae</taxon>
        <taxon>Paenibacillus</taxon>
    </lineage>
</organism>
<keyword evidence="4" id="KW-1185">Reference proteome</keyword>
<evidence type="ECO:0000313" key="3">
    <source>
        <dbReference type="EMBL" id="MBD2862998.1"/>
    </source>
</evidence>
<dbReference type="EMBL" id="JACXJA010000016">
    <property type="protein sequence ID" value="MBD2862998.1"/>
    <property type="molecule type" value="Genomic_DNA"/>
</dbReference>
<proteinExistence type="predicted"/>
<reference evidence="3" key="1">
    <citation type="submission" date="2020-09" db="EMBL/GenBank/DDBJ databases">
        <title>A novel bacterium of genus Paenibacillus, isolated from South China Sea.</title>
        <authorList>
            <person name="Huang H."/>
            <person name="Mo K."/>
            <person name="Hu Y."/>
        </authorList>
    </citation>
    <scope>NUCLEOTIDE SEQUENCE</scope>
    <source>
        <strain evidence="3">IB182363</strain>
    </source>
</reference>
<dbReference type="Proteomes" id="UP000639396">
    <property type="component" value="Unassembled WGS sequence"/>
</dbReference>
<dbReference type="Pfam" id="PF05048">
    <property type="entry name" value="NosD"/>
    <property type="match status" value="1"/>
</dbReference>
<dbReference type="Gene3D" id="2.160.20.10">
    <property type="entry name" value="Single-stranded right-handed beta-helix, Pectin lyase-like"/>
    <property type="match status" value="2"/>
</dbReference>
<dbReference type="SMART" id="SM00710">
    <property type="entry name" value="PbH1"/>
    <property type="match status" value="7"/>
</dbReference>
<evidence type="ECO:0000259" key="2">
    <source>
        <dbReference type="Pfam" id="PF05048"/>
    </source>
</evidence>
<dbReference type="InterPro" id="IPR022441">
    <property type="entry name" value="Para_beta_helix_rpt-2"/>
</dbReference>
<comment type="caution">
    <text evidence="3">The sequence shown here is derived from an EMBL/GenBank/DDBJ whole genome shotgun (WGS) entry which is preliminary data.</text>
</comment>
<feature type="domain" description="Periplasmic copper-binding protein NosD beta helix" evidence="2">
    <location>
        <begin position="162"/>
        <end position="344"/>
    </location>
</feature>
<keyword evidence="1" id="KW-0472">Membrane</keyword>
<dbReference type="AlphaFoldDB" id="A0A927H067"/>
<gene>
    <name evidence="3" type="ORF">IDH45_13480</name>
</gene>
<keyword evidence="1" id="KW-0812">Transmembrane</keyword>
<evidence type="ECO:0000313" key="4">
    <source>
        <dbReference type="Proteomes" id="UP000639396"/>
    </source>
</evidence>
<dbReference type="RefSeq" id="WP_190928406.1">
    <property type="nucleotide sequence ID" value="NZ_JACXJA010000016.1"/>
</dbReference>
<keyword evidence="1" id="KW-1133">Transmembrane helix</keyword>
<feature type="transmembrane region" description="Helical" evidence="1">
    <location>
        <begin position="420"/>
        <end position="440"/>
    </location>
</feature>
<dbReference type="NCBIfam" id="TIGR03804">
    <property type="entry name" value="para_beta_helix"/>
    <property type="match status" value="3"/>
</dbReference>
<evidence type="ECO:0000256" key="1">
    <source>
        <dbReference type="SAM" id="Phobius"/>
    </source>
</evidence>
<protein>
    <submittedName>
        <fullName evidence="3">Right-handed parallel beta-helix repeat-containing protein</fullName>
    </submittedName>
</protein>
<dbReference type="InterPro" id="IPR011050">
    <property type="entry name" value="Pectin_lyase_fold/virulence"/>
</dbReference>
<sequence>MRISAIGKVLAIVCLSVGLGIVSGERARAADAAMESANIQRLLDEARAGDTVRIPPGTYDGSLVIGKPLRIEADGDVTIVTRSGKPAVHITADGVQLGELQLVNESAGDSSAVLVTANDANLHGLKIRTSAFGIKLEGANRAEIRNADITWGGPESAKLTEKRNGIDLYKSDDNVMTGNTISSMHDAIYLESSNGNKIESNQVEKSRYGIHCMYADRTTIRGNTGTYNVTGAMIMSVKNSELSGNSFAKQSENVHSQGILMFDVQSSRVVDNAAEGNRVGIYVEQSQHNELSGNVLTGNFIGFQLLDSENNRISGNELIGSVVDAEARDSRNNAVSGNYWDSFRGIDTDGDGRSDTAYAINPFFQAMAKAKPAYQLFFQSPGMTFLESLFQGGRQEWTTDAAPLMKPPSYGTKAGEAPNAAATGILASLLLAASLVIIYYTGVRRS</sequence>
<name>A0A927H067_9BACL</name>
<dbReference type="SUPFAM" id="SSF51126">
    <property type="entry name" value="Pectin lyase-like"/>
    <property type="match status" value="1"/>
</dbReference>
<dbReference type="InterPro" id="IPR012334">
    <property type="entry name" value="Pectin_lyas_fold"/>
</dbReference>